<accession>A0A166I8C5</accession>
<dbReference type="EMBL" id="KV417563">
    <property type="protein sequence ID" value="KZP19552.1"/>
    <property type="molecule type" value="Genomic_DNA"/>
</dbReference>
<evidence type="ECO:0008006" key="4">
    <source>
        <dbReference type="Google" id="ProtNLM"/>
    </source>
</evidence>
<reference evidence="2 3" key="1">
    <citation type="journal article" date="2016" name="Mol. Biol. Evol.">
        <title>Comparative Genomics of Early-Diverging Mushroom-Forming Fungi Provides Insights into the Origins of Lignocellulose Decay Capabilities.</title>
        <authorList>
            <person name="Nagy L.G."/>
            <person name="Riley R."/>
            <person name="Tritt A."/>
            <person name="Adam C."/>
            <person name="Daum C."/>
            <person name="Floudas D."/>
            <person name="Sun H."/>
            <person name="Yadav J.S."/>
            <person name="Pangilinan J."/>
            <person name="Larsson K.H."/>
            <person name="Matsuura K."/>
            <person name="Barry K."/>
            <person name="Labutti K."/>
            <person name="Kuo R."/>
            <person name="Ohm R.A."/>
            <person name="Bhattacharya S.S."/>
            <person name="Shirouzu T."/>
            <person name="Yoshinaga Y."/>
            <person name="Martin F.M."/>
            <person name="Grigoriev I.V."/>
            <person name="Hibbett D.S."/>
        </authorList>
    </citation>
    <scope>NUCLEOTIDE SEQUENCE [LARGE SCALE GENOMIC DNA]</scope>
    <source>
        <strain evidence="2 3">CBS 109695</strain>
    </source>
</reference>
<evidence type="ECO:0000256" key="1">
    <source>
        <dbReference type="SAM" id="SignalP"/>
    </source>
</evidence>
<name>A0A166I8C5_9AGAM</name>
<evidence type="ECO:0000313" key="3">
    <source>
        <dbReference type="Proteomes" id="UP000076532"/>
    </source>
</evidence>
<protein>
    <recommendedName>
        <fullName evidence="4">Expansin-like EG45 domain-containing protein</fullName>
    </recommendedName>
</protein>
<dbReference type="STRING" id="436010.A0A166I8C5"/>
<dbReference type="AlphaFoldDB" id="A0A166I8C5"/>
<proteinExistence type="predicted"/>
<evidence type="ECO:0000313" key="2">
    <source>
        <dbReference type="EMBL" id="KZP19552.1"/>
    </source>
</evidence>
<feature type="signal peptide" evidence="1">
    <location>
        <begin position="1"/>
        <end position="25"/>
    </location>
</feature>
<keyword evidence="1" id="KW-0732">Signal</keyword>
<keyword evidence="3" id="KW-1185">Reference proteome</keyword>
<gene>
    <name evidence="2" type="ORF">FIBSPDRAFT_862691</name>
</gene>
<organism evidence="2 3">
    <name type="scientific">Athelia psychrophila</name>
    <dbReference type="NCBI Taxonomy" id="1759441"/>
    <lineage>
        <taxon>Eukaryota</taxon>
        <taxon>Fungi</taxon>
        <taxon>Dikarya</taxon>
        <taxon>Basidiomycota</taxon>
        <taxon>Agaricomycotina</taxon>
        <taxon>Agaricomycetes</taxon>
        <taxon>Agaricomycetidae</taxon>
        <taxon>Atheliales</taxon>
        <taxon>Atheliaceae</taxon>
        <taxon>Athelia</taxon>
    </lineage>
</organism>
<sequence length="165" mass="17464">MPHGMYPLLLGTLAAILVSIPAALSISTYPSCLPKYSWMNNTLGQNPCAVALYAQDVCGGDWSIDSLAGPGYYYPGPSASSQSMCMCSTVAFSLFQACGVCQNGTTTTWAEWTSNCSTVALTQGYPVPIPQNTSFPAWAYLNGEPPLSPILGFSSSQNSHHNGHL</sequence>
<dbReference type="OrthoDB" id="2526171at2759"/>
<dbReference type="Proteomes" id="UP000076532">
    <property type="component" value="Unassembled WGS sequence"/>
</dbReference>
<feature type="chain" id="PRO_5007875102" description="Expansin-like EG45 domain-containing protein" evidence="1">
    <location>
        <begin position="26"/>
        <end position="165"/>
    </location>
</feature>